<sequence>MASGSGEGPATGAAITGRKVVSQFGHAESRKMGRLRVARIGGLTWPPAEIPAVPAMAPAGRTPAGLRRHWMSWRPSMIAMRVARVFPLPPSAGRVPPPRPRDGFAGEFADPIARKTRLVLT</sequence>
<dbReference type="Proteomes" id="UP000603904">
    <property type="component" value="Unassembled WGS sequence"/>
</dbReference>
<evidence type="ECO:0000313" key="1">
    <source>
        <dbReference type="EMBL" id="GIH42526.1"/>
    </source>
</evidence>
<evidence type="ECO:0000313" key="2">
    <source>
        <dbReference type="Proteomes" id="UP000603904"/>
    </source>
</evidence>
<reference evidence="1 2" key="1">
    <citation type="submission" date="2021-01" db="EMBL/GenBank/DDBJ databases">
        <title>Whole genome shotgun sequence of Microbispora corallina NBRC 16416.</title>
        <authorList>
            <person name="Komaki H."/>
            <person name="Tamura T."/>
        </authorList>
    </citation>
    <scope>NUCLEOTIDE SEQUENCE [LARGE SCALE GENOMIC DNA]</scope>
    <source>
        <strain evidence="1 2">NBRC 16416</strain>
    </source>
</reference>
<name>A0ABQ4G624_9ACTN</name>
<accession>A0ABQ4G624</accession>
<protein>
    <submittedName>
        <fullName evidence="1">Uncharacterized protein</fullName>
    </submittedName>
</protein>
<keyword evidence="2" id="KW-1185">Reference proteome</keyword>
<organism evidence="1 2">
    <name type="scientific">Microbispora corallina</name>
    <dbReference type="NCBI Taxonomy" id="83302"/>
    <lineage>
        <taxon>Bacteria</taxon>
        <taxon>Bacillati</taxon>
        <taxon>Actinomycetota</taxon>
        <taxon>Actinomycetes</taxon>
        <taxon>Streptosporangiales</taxon>
        <taxon>Streptosporangiaceae</taxon>
        <taxon>Microbispora</taxon>
    </lineage>
</organism>
<proteinExistence type="predicted"/>
<comment type="caution">
    <text evidence="1">The sequence shown here is derived from an EMBL/GenBank/DDBJ whole genome shotgun (WGS) entry which is preliminary data.</text>
</comment>
<gene>
    <name evidence="1" type="ORF">Mco01_55260</name>
</gene>
<dbReference type="EMBL" id="BOOC01000031">
    <property type="protein sequence ID" value="GIH42526.1"/>
    <property type="molecule type" value="Genomic_DNA"/>
</dbReference>